<dbReference type="EMBL" id="BQNB010021599">
    <property type="protein sequence ID" value="GJU08087.1"/>
    <property type="molecule type" value="Genomic_DNA"/>
</dbReference>
<reference evidence="1" key="2">
    <citation type="submission" date="2022-01" db="EMBL/GenBank/DDBJ databases">
        <authorList>
            <person name="Yamashiro T."/>
            <person name="Shiraishi A."/>
            <person name="Satake H."/>
            <person name="Nakayama K."/>
        </authorList>
    </citation>
    <scope>NUCLEOTIDE SEQUENCE</scope>
</reference>
<organism evidence="1 2">
    <name type="scientific">Tanacetum coccineum</name>
    <dbReference type="NCBI Taxonomy" id="301880"/>
    <lineage>
        <taxon>Eukaryota</taxon>
        <taxon>Viridiplantae</taxon>
        <taxon>Streptophyta</taxon>
        <taxon>Embryophyta</taxon>
        <taxon>Tracheophyta</taxon>
        <taxon>Spermatophyta</taxon>
        <taxon>Magnoliopsida</taxon>
        <taxon>eudicotyledons</taxon>
        <taxon>Gunneridae</taxon>
        <taxon>Pentapetalae</taxon>
        <taxon>asterids</taxon>
        <taxon>campanulids</taxon>
        <taxon>Asterales</taxon>
        <taxon>Asteraceae</taxon>
        <taxon>Asteroideae</taxon>
        <taxon>Anthemideae</taxon>
        <taxon>Anthemidinae</taxon>
        <taxon>Tanacetum</taxon>
    </lineage>
</organism>
<evidence type="ECO:0000313" key="1">
    <source>
        <dbReference type="EMBL" id="GJU08087.1"/>
    </source>
</evidence>
<name>A0ABQ5J955_9ASTR</name>
<reference evidence="1" key="1">
    <citation type="journal article" date="2022" name="Int. J. Mol. Sci.">
        <title>Draft Genome of Tanacetum Coccineum: Genomic Comparison of Closely Related Tanacetum-Family Plants.</title>
        <authorList>
            <person name="Yamashiro T."/>
            <person name="Shiraishi A."/>
            <person name="Nakayama K."/>
            <person name="Satake H."/>
        </authorList>
    </citation>
    <scope>NUCLEOTIDE SEQUENCE</scope>
</reference>
<comment type="caution">
    <text evidence="1">The sequence shown here is derived from an EMBL/GenBank/DDBJ whole genome shotgun (WGS) entry which is preliminary data.</text>
</comment>
<sequence>MSVIRFSFREVLDLEFSSIEFVFLEISQSTVISCFIFRKHEMEPDIENMTISEYLEYEAAKERRLLDDVQSRRSPTNYNEVDVYSFHRNKTPATKSILDKLLQEFKDEILNVTMVNDEADFNSTKDLEELE</sequence>
<gene>
    <name evidence="1" type="ORF">Tco_1124517</name>
</gene>
<keyword evidence="2" id="KW-1185">Reference proteome</keyword>
<protein>
    <submittedName>
        <fullName evidence="1">Uncharacterized protein</fullName>
    </submittedName>
</protein>
<accession>A0ABQ5J955</accession>
<dbReference type="Proteomes" id="UP001151760">
    <property type="component" value="Unassembled WGS sequence"/>
</dbReference>
<evidence type="ECO:0000313" key="2">
    <source>
        <dbReference type="Proteomes" id="UP001151760"/>
    </source>
</evidence>
<proteinExistence type="predicted"/>